<keyword evidence="3" id="KW-1185">Reference proteome</keyword>
<name>A0A5C6ZFN6_9FLAO</name>
<dbReference type="OrthoDB" id="768080at2"/>
<comment type="caution">
    <text evidence="2">The sequence shown here is derived from an EMBL/GenBank/DDBJ whole genome shotgun (WGS) entry which is preliminary data.</text>
</comment>
<evidence type="ECO:0000313" key="3">
    <source>
        <dbReference type="Proteomes" id="UP000321578"/>
    </source>
</evidence>
<protein>
    <submittedName>
        <fullName evidence="2">DUF3575 domain-containing protein</fullName>
    </submittedName>
</protein>
<keyword evidence="1" id="KW-0732">Signal</keyword>
<feature type="signal peptide" evidence="1">
    <location>
        <begin position="1"/>
        <end position="18"/>
    </location>
</feature>
<evidence type="ECO:0000256" key="1">
    <source>
        <dbReference type="SAM" id="SignalP"/>
    </source>
</evidence>
<sequence>MKKLITSLTLLICVFVNAQEIENNFSEIKLNTLSASLGTIEVEFERTINSKSSVGLSLFTTFDDSGQAFSYDYGSGITGFYRYYLGKKYASGIFFEGFGMLHNTRYPSNNSQRDINTNLLAGLGIGYKWISKKGIIIQANFSPGINIFNDEFETISGRAGISIGYRF</sequence>
<dbReference type="Proteomes" id="UP000321578">
    <property type="component" value="Unassembled WGS sequence"/>
</dbReference>
<reference evidence="2 3" key="1">
    <citation type="submission" date="2019-08" db="EMBL/GenBank/DDBJ databases">
        <title>Genomes of Subsaximicrobium wynnwilliamsii strains.</title>
        <authorList>
            <person name="Bowman J.P."/>
        </authorList>
    </citation>
    <scope>NUCLEOTIDE SEQUENCE [LARGE SCALE GENOMIC DNA]</scope>
    <source>
        <strain evidence="2 3">2-80-2</strain>
    </source>
</reference>
<organism evidence="2 3">
    <name type="scientific">Subsaximicrobium wynnwilliamsii</name>
    <dbReference type="NCBI Taxonomy" id="291179"/>
    <lineage>
        <taxon>Bacteria</taxon>
        <taxon>Pseudomonadati</taxon>
        <taxon>Bacteroidota</taxon>
        <taxon>Flavobacteriia</taxon>
        <taxon>Flavobacteriales</taxon>
        <taxon>Flavobacteriaceae</taxon>
        <taxon>Subsaximicrobium</taxon>
    </lineage>
</organism>
<evidence type="ECO:0000313" key="2">
    <source>
        <dbReference type="EMBL" id="TXD88037.1"/>
    </source>
</evidence>
<dbReference type="AlphaFoldDB" id="A0A5C6ZFN6"/>
<dbReference type="EMBL" id="VORO01000017">
    <property type="protein sequence ID" value="TXD88037.1"/>
    <property type="molecule type" value="Genomic_DNA"/>
</dbReference>
<proteinExistence type="predicted"/>
<gene>
    <name evidence="2" type="ORF">ESY86_14200</name>
</gene>
<dbReference type="RefSeq" id="WP_147087255.1">
    <property type="nucleotide sequence ID" value="NZ_VORM01000016.1"/>
</dbReference>
<accession>A0A5C6ZFN6</accession>
<feature type="chain" id="PRO_5023130058" evidence="1">
    <location>
        <begin position="19"/>
        <end position="167"/>
    </location>
</feature>